<dbReference type="PANTHER" id="PTHR43861:SF1">
    <property type="entry name" value="TRANS-ACONITATE 2-METHYLTRANSFERASE"/>
    <property type="match status" value="1"/>
</dbReference>
<feature type="domain" description="Methyltransferase" evidence="3">
    <location>
        <begin position="47"/>
        <end position="142"/>
    </location>
</feature>
<accession>F6D5B0</accession>
<dbReference type="OrthoDB" id="57427at2157"/>
<keyword evidence="5" id="KW-1185">Reference proteome</keyword>
<dbReference type="KEGG" id="mew:MSWAN_1840"/>
<dbReference type="HOGENOM" id="CLU_081790_1_0_2"/>
<dbReference type="SUPFAM" id="SSF53335">
    <property type="entry name" value="S-adenosyl-L-methionine-dependent methyltransferases"/>
    <property type="match status" value="1"/>
</dbReference>
<dbReference type="STRING" id="868131.MSWAN_1840"/>
<evidence type="ECO:0000259" key="3">
    <source>
        <dbReference type="Pfam" id="PF13649"/>
    </source>
</evidence>
<dbReference type="GO" id="GO:0008168">
    <property type="term" value="F:methyltransferase activity"/>
    <property type="evidence" value="ECO:0007669"/>
    <property type="project" value="UniProtKB-KW"/>
</dbReference>
<reference evidence="4 5" key="1">
    <citation type="journal article" date="2014" name="Int. J. Syst. Evol. Microbiol.">
        <title>Methanobacterium paludis sp. nov. and a novel strain of Methanobacterium lacus isolated from northern peatlands.</title>
        <authorList>
            <person name="Cadillo-Quiroz H."/>
            <person name="Brauer S.L."/>
            <person name="Goodson N."/>
            <person name="Yavitt J.B."/>
            <person name="Zinder S.H."/>
        </authorList>
    </citation>
    <scope>NUCLEOTIDE SEQUENCE [LARGE SCALE GENOMIC DNA]</scope>
    <source>
        <strain evidence="5">DSM 25820 / JCM 18151 / SWAN1</strain>
    </source>
</reference>
<proteinExistence type="predicted"/>
<dbReference type="GO" id="GO:0032259">
    <property type="term" value="P:methylation"/>
    <property type="evidence" value="ECO:0007669"/>
    <property type="project" value="UniProtKB-KW"/>
</dbReference>
<dbReference type="EMBL" id="CP002772">
    <property type="protein sequence ID" value="AEG18851.1"/>
    <property type="molecule type" value="Genomic_DNA"/>
</dbReference>
<dbReference type="Gene3D" id="3.40.50.150">
    <property type="entry name" value="Vaccinia Virus protein VP39"/>
    <property type="match status" value="1"/>
</dbReference>
<evidence type="ECO:0000256" key="2">
    <source>
        <dbReference type="ARBA" id="ARBA00022679"/>
    </source>
</evidence>
<keyword evidence="1 4" id="KW-0489">Methyltransferase</keyword>
<dbReference type="CDD" id="cd02440">
    <property type="entry name" value="AdoMet_MTases"/>
    <property type="match status" value="1"/>
</dbReference>
<dbReference type="PANTHER" id="PTHR43861">
    <property type="entry name" value="TRANS-ACONITATE 2-METHYLTRANSFERASE-RELATED"/>
    <property type="match status" value="1"/>
</dbReference>
<dbReference type="Proteomes" id="UP000009231">
    <property type="component" value="Chromosome"/>
</dbReference>
<dbReference type="GeneID" id="10669350"/>
<organism evidence="4 5">
    <name type="scientific">Methanobacterium paludis (strain DSM 25820 / JCM 18151 / SWAN1)</name>
    <dbReference type="NCBI Taxonomy" id="868131"/>
    <lineage>
        <taxon>Archaea</taxon>
        <taxon>Methanobacteriati</taxon>
        <taxon>Methanobacteriota</taxon>
        <taxon>Methanomada group</taxon>
        <taxon>Methanobacteria</taxon>
        <taxon>Methanobacteriales</taxon>
        <taxon>Methanobacteriaceae</taxon>
        <taxon>Methanobacterium</taxon>
    </lineage>
</organism>
<dbReference type="InterPro" id="IPR041698">
    <property type="entry name" value="Methyltransf_25"/>
</dbReference>
<evidence type="ECO:0000313" key="5">
    <source>
        <dbReference type="Proteomes" id="UP000009231"/>
    </source>
</evidence>
<dbReference type="eggNOG" id="arCOG01788">
    <property type="taxonomic scope" value="Archaea"/>
</dbReference>
<dbReference type="AlphaFoldDB" id="F6D5B0"/>
<protein>
    <submittedName>
        <fullName evidence="4">Methyltransferase type 12</fullName>
    </submittedName>
</protein>
<evidence type="ECO:0000256" key="1">
    <source>
        <dbReference type="ARBA" id="ARBA00022603"/>
    </source>
</evidence>
<keyword evidence="2" id="KW-0808">Transferase</keyword>
<dbReference type="RefSeq" id="WP_013826350.1">
    <property type="nucleotide sequence ID" value="NC_015574.1"/>
</dbReference>
<evidence type="ECO:0000313" key="4">
    <source>
        <dbReference type="EMBL" id="AEG18851.1"/>
    </source>
</evidence>
<dbReference type="InterPro" id="IPR029063">
    <property type="entry name" value="SAM-dependent_MTases_sf"/>
</dbReference>
<gene>
    <name evidence="4" type="ordered locus">MSWAN_1840</name>
</gene>
<dbReference type="Pfam" id="PF13649">
    <property type="entry name" value="Methyltransf_25"/>
    <property type="match status" value="1"/>
</dbReference>
<name>F6D5B0_METPW</name>
<sequence>MKKVKEHFEEEAEEFDRTILQLIPFYNDMIDTLVATIPFENSNPIKVLDLGCGTGNISKAVKNRFPNAKITCLDLAEKMIKMAQFKLSNYNDIKYHAADFSKFEFDDGYDAVVSSLALHHIPQDEEKEKFYGKIFAALKDGGVFYNADTVKGSNKYLDELYDEKWTEYMLKNIPKEEVEEKWLQKHDEEDFPSRMIDHVDWLRGAGFKDVDVIWKFYGFAVFGGFR</sequence>